<dbReference type="Pfam" id="PF00392">
    <property type="entry name" value="GntR"/>
    <property type="match status" value="1"/>
</dbReference>
<dbReference type="Pfam" id="PF00155">
    <property type="entry name" value="Aminotran_1_2"/>
    <property type="match status" value="1"/>
</dbReference>
<dbReference type="Proteomes" id="UP000182740">
    <property type="component" value="Unassembled WGS sequence"/>
</dbReference>
<dbReference type="GO" id="GO:0003700">
    <property type="term" value="F:DNA-binding transcription factor activity"/>
    <property type="evidence" value="ECO:0007669"/>
    <property type="project" value="InterPro"/>
</dbReference>
<comment type="similarity">
    <text evidence="1">In the C-terminal section; belongs to the class-I pyridoxal-phosphate-dependent aminotransferase family.</text>
</comment>
<name>A0A1K1RD14_9PSEU</name>
<evidence type="ECO:0000256" key="4">
    <source>
        <dbReference type="ARBA" id="ARBA00023125"/>
    </source>
</evidence>
<dbReference type="InterPro" id="IPR015424">
    <property type="entry name" value="PyrdxlP-dep_Trfase"/>
</dbReference>
<dbReference type="RefSeq" id="WP_072476882.1">
    <property type="nucleotide sequence ID" value="NZ_FPJG01000006.1"/>
</dbReference>
<dbReference type="InterPro" id="IPR036388">
    <property type="entry name" value="WH-like_DNA-bd_sf"/>
</dbReference>
<evidence type="ECO:0000313" key="8">
    <source>
        <dbReference type="EMBL" id="SFW69707.1"/>
    </source>
</evidence>
<dbReference type="PROSITE" id="PS50949">
    <property type="entry name" value="HTH_GNTR"/>
    <property type="match status" value="1"/>
</dbReference>
<evidence type="ECO:0000256" key="3">
    <source>
        <dbReference type="ARBA" id="ARBA00023015"/>
    </source>
</evidence>
<dbReference type="GO" id="GO:0003677">
    <property type="term" value="F:DNA binding"/>
    <property type="evidence" value="ECO:0007669"/>
    <property type="project" value="UniProtKB-KW"/>
</dbReference>
<dbReference type="Gene3D" id="1.10.10.10">
    <property type="entry name" value="Winged helix-like DNA-binding domain superfamily/Winged helix DNA-binding domain"/>
    <property type="match status" value="1"/>
</dbReference>
<dbReference type="GO" id="GO:0030170">
    <property type="term" value="F:pyridoxal phosphate binding"/>
    <property type="evidence" value="ECO:0007669"/>
    <property type="project" value="InterPro"/>
</dbReference>
<dbReference type="InterPro" id="IPR015421">
    <property type="entry name" value="PyrdxlP-dep_Trfase_major"/>
</dbReference>
<organism evidence="8 9">
    <name type="scientific">Amycolatopsis australiensis</name>
    <dbReference type="NCBI Taxonomy" id="546364"/>
    <lineage>
        <taxon>Bacteria</taxon>
        <taxon>Bacillati</taxon>
        <taxon>Actinomycetota</taxon>
        <taxon>Actinomycetes</taxon>
        <taxon>Pseudonocardiales</taxon>
        <taxon>Pseudonocardiaceae</taxon>
        <taxon>Amycolatopsis</taxon>
    </lineage>
</organism>
<evidence type="ECO:0000313" key="9">
    <source>
        <dbReference type="Proteomes" id="UP000182740"/>
    </source>
</evidence>
<evidence type="ECO:0000259" key="7">
    <source>
        <dbReference type="PROSITE" id="PS50949"/>
    </source>
</evidence>
<proteinExistence type="inferred from homology"/>
<evidence type="ECO:0000256" key="5">
    <source>
        <dbReference type="ARBA" id="ARBA00023163"/>
    </source>
</evidence>
<keyword evidence="3" id="KW-0805">Transcription regulation</keyword>
<dbReference type="CDD" id="cd07377">
    <property type="entry name" value="WHTH_GntR"/>
    <property type="match status" value="1"/>
</dbReference>
<accession>A0A1K1RD14</accession>
<dbReference type="Gene3D" id="3.40.640.10">
    <property type="entry name" value="Type I PLP-dependent aspartate aminotransferase-like (Major domain)"/>
    <property type="match status" value="1"/>
</dbReference>
<protein>
    <submittedName>
        <fullName evidence="8">GntR family transcriptional regulator / MocR family aminotransferase</fullName>
    </submittedName>
</protein>
<gene>
    <name evidence="8" type="ORF">SAMN04489730_3016</name>
</gene>
<keyword evidence="4" id="KW-0238">DNA-binding</keyword>
<dbReference type="STRING" id="546364.SAMN04489730_3016"/>
<dbReference type="InterPro" id="IPR000524">
    <property type="entry name" value="Tscrpt_reg_HTH_GntR"/>
</dbReference>
<feature type="region of interest" description="Disordered" evidence="6">
    <location>
        <begin position="92"/>
        <end position="119"/>
    </location>
</feature>
<dbReference type="CDD" id="cd00609">
    <property type="entry name" value="AAT_like"/>
    <property type="match status" value="1"/>
</dbReference>
<dbReference type="GO" id="GO:0008483">
    <property type="term" value="F:transaminase activity"/>
    <property type="evidence" value="ECO:0007669"/>
    <property type="project" value="UniProtKB-KW"/>
</dbReference>
<dbReference type="SUPFAM" id="SSF46785">
    <property type="entry name" value="Winged helix' DNA-binding domain"/>
    <property type="match status" value="1"/>
</dbReference>
<dbReference type="OrthoDB" id="5415143at2"/>
<keyword evidence="9" id="KW-1185">Reference proteome</keyword>
<keyword evidence="8" id="KW-0808">Transferase</keyword>
<keyword evidence="2" id="KW-0663">Pyridoxal phosphate</keyword>
<dbReference type="EMBL" id="FPJG01000006">
    <property type="protein sequence ID" value="SFW69707.1"/>
    <property type="molecule type" value="Genomic_DNA"/>
</dbReference>
<feature type="domain" description="HTH gntR-type" evidence="7">
    <location>
        <begin position="24"/>
        <end position="92"/>
    </location>
</feature>
<evidence type="ECO:0000256" key="6">
    <source>
        <dbReference type="SAM" id="MobiDB-lite"/>
    </source>
</evidence>
<dbReference type="InterPro" id="IPR036390">
    <property type="entry name" value="WH_DNA-bd_sf"/>
</dbReference>
<dbReference type="SUPFAM" id="SSF53383">
    <property type="entry name" value="PLP-dependent transferases"/>
    <property type="match status" value="1"/>
</dbReference>
<reference evidence="9" key="1">
    <citation type="submission" date="2016-11" db="EMBL/GenBank/DDBJ databases">
        <authorList>
            <person name="Varghese N."/>
            <person name="Submissions S."/>
        </authorList>
    </citation>
    <scope>NUCLEOTIDE SEQUENCE [LARGE SCALE GENOMIC DNA]</scope>
    <source>
        <strain evidence="9">DSM 44671</strain>
    </source>
</reference>
<dbReference type="SMART" id="SM00345">
    <property type="entry name" value="HTH_GNTR"/>
    <property type="match status" value="1"/>
</dbReference>
<dbReference type="PANTHER" id="PTHR46577">
    <property type="entry name" value="HTH-TYPE TRANSCRIPTIONAL REGULATORY PROTEIN GABR"/>
    <property type="match status" value="1"/>
</dbReference>
<keyword evidence="8" id="KW-0032">Aminotransferase</keyword>
<dbReference type="InterPro" id="IPR051446">
    <property type="entry name" value="HTH_trans_reg/aminotransferase"/>
</dbReference>
<dbReference type="InterPro" id="IPR004839">
    <property type="entry name" value="Aminotransferase_I/II_large"/>
</dbReference>
<evidence type="ECO:0000256" key="1">
    <source>
        <dbReference type="ARBA" id="ARBA00005384"/>
    </source>
</evidence>
<feature type="compositionally biased region" description="Basic and acidic residues" evidence="6">
    <location>
        <begin position="109"/>
        <end position="119"/>
    </location>
</feature>
<keyword evidence="5" id="KW-0804">Transcription</keyword>
<dbReference type="PRINTS" id="PR00035">
    <property type="entry name" value="HTHGNTR"/>
</dbReference>
<dbReference type="AlphaFoldDB" id="A0A1K1RD14"/>
<sequence>MPESWVNLGGRLGADLHLDLTGTGGKRAALITALREAVRSGRLAPGTRLPPYRSLAADLGLARNTVADAYAELVAEGWLAAVQGSGTRVASRAEPLTAARTPKPVPEAPKPRFDLRQGRPDATAFPRTEWLAAARRALNVAPHDTFGPGDPRGRPELREALARYLARARGVRTSPERIVVCSGFAHALRLLFPAVLPGPLAVEAYGLPFHRSIFRHAGIGTIPLALDENGARVDELTAPAVLLTPAHQFPTGGPLHHDRRTAVLDHVRATGGVLVEDDYDGEFRYDRKPVGAVQGLDPEHVVYVGSVSKSLSPALRLGWLVLPAALVDAVLAVKGEREAWTGVLDQLTLAEFLESGAYDQHIRRMRQRYRRRRDALVTALAERAPHVEPTGIAAGLHAVLRLPPGTERSAVKAAAWQGLALDGLAPFRHPDATGSTMDGLVVGYAAPPEHAYPAALDALCRALPPA</sequence>
<evidence type="ECO:0000256" key="2">
    <source>
        <dbReference type="ARBA" id="ARBA00022898"/>
    </source>
</evidence>
<dbReference type="PANTHER" id="PTHR46577:SF1">
    <property type="entry name" value="HTH-TYPE TRANSCRIPTIONAL REGULATORY PROTEIN GABR"/>
    <property type="match status" value="1"/>
</dbReference>